<dbReference type="AlphaFoldDB" id="X1AJ78"/>
<dbReference type="Gene3D" id="2.60.120.200">
    <property type="match status" value="1"/>
</dbReference>
<comment type="caution">
    <text evidence="1">The sequence shown here is derived from an EMBL/GenBank/DDBJ whole genome shotgun (WGS) entry which is preliminary data.</text>
</comment>
<feature type="non-terminal residue" evidence="1">
    <location>
        <position position="1"/>
    </location>
</feature>
<accession>X1AJ78</accession>
<name>X1AJ78_9ZZZZ</name>
<dbReference type="Pfam" id="PF13385">
    <property type="entry name" value="Laminin_G_3"/>
    <property type="match status" value="1"/>
</dbReference>
<gene>
    <name evidence="1" type="ORF">S01H4_14223</name>
</gene>
<dbReference type="EMBL" id="BART01006242">
    <property type="protein sequence ID" value="GAG59996.1"/>
    <property type="molecule type" value="Genomic_DNA"/>
</dbReference>
<evidence type="ECO:0000313" key="1">
    <source>
        <dbReference type="EMBL" id="GAG59996.1"/>
    </source>
</evidence>
<dbReference type="SUPFAM" id="SSF49899">
    <property type="entry name" value="Concanavalin A-like lectins/glucanases"/>
    <property type="match status" value="1"/>
</dbReference>
<sequence length="531" mass="60113">AANTSISSETYPIVAVNLQTHFQVNDYDLVQFYVDDPTTYWEDDVVRYSSNTFDDPYKIEYSGYGVGLTQAQWISIKNNTATELNDGPDYLDNIRVLSVNKHLIHKFPWWWDSRYSTLSSDYSIEDTGSSLKIEYTGGPTTSGAESIDFIEGTSMGTDTHWSEMDLLSLDLYIPDVTKLDDYGSVIFGDVQGLRYHIWDLSTTVSGFSNGWNYLKLQFKNADTKVINAGVTTFYTADTADLNNYNDLELKSLKFRFRGKGDPLTLYVDNPRIERNTFNEDVKFDKGLYLSNSEYVTFPLSEFDPHKGALEFWFKPDYNYFGTNTFYEFDSRTIFAYSNVANDLFGFFILKGYGPAIVTGNSDFMRIQYAQSNSDIYFDIGDVVHLGFAWSYDGSAIDSHGTTARLYINGELAGSSYNTWEIKDTKSSRLLLGGAVSQKAASEDPTSIWAAVDNLKVYNYCKTDFSDRNVEGIDSIDVLSPNSFLEISKDGVSFYDRNSAYLPLVYEDVPSGESRTVWVRTNIPENLTGDEK</sequence>
<reference evidence="1" key="1">
    <citation type="journal article" date="2014" name="Front. Microbiol.">
        <title>High frequency of phylogenetically diverse reductive dehalogenase-homologous genes in deep subseafloor sedimentary metagenomes.</title>
        <authorList>
            <person name="Kawai M."/>
            <person name="Futagami T."/>
            <person name="Toyoda A."/>
            <person name="Takaki Y."/>
            <person name="Nishi S."/>
            <person name="Hori S."/>
            <person name="Arai W."/>
            <person name="Tsubouchi T."/>
            <person name="Morono Y."/>
            <person name="Uchiyama I."/>
            <person name="Ito T."/>
            <person name="Fujiyama A."/>
            <person name="Inagaki F."/>
            <person name="Takami H."/>
        </authorList>
    </citation>
    <scope>NUCLEOTIDE SEQUENCE</scope>
    <source>
        <strain evidence="1">Expedition CK06-06</strain>
    </source>
</reference>
<feature type="non-terminal residue" evidence="1">
    <location>
        <position position="531"/>
    </location>
</feature>
<protein>
    <submittedName>
        <fullName evidence="1">Uncharacterized protein</fullName>
    </submittedName>
</protein>
<proteinExistence type="predicted"/>
<dbReference type="InterPro" id="IPR013320">
    <property type="entry name" value="ConA-like_dom_sf"/>
</dbReference>
<organism evidence="1">
    <name type="scientific">marine sediment metagenome</name>
    <dbReference type="NCBI Taxonomy" id="412755"/>
    <lineage>
        <taxon>unclassified sequences</taxon>
        <taxon>metagenomes</taxon>
        <taxon>ecological metagenomes</taxon>
    </lineage>
</organism>